<dbReference type="RefSeq" id="WP_044329909.1">
    <property type="nucleotide sequence ID" value="NZ_CP010836.1"/>
</dbReference>
<reference evidence="1 2" key="2">
    <citation type="submission" date="2015-02" db="EMBL/GenBank/DDBJ databases">
        <title>The complete genome of Sphingomonas hengshuiensis sp. WHSC-8 isolated from soil of Hengshui Lake.</title>
        <authorList>
            <person name="Wei S."/>
            <person name="Guo J."/>
            <person name="Su C."/>
            <person name="Wu R."/>
            <person name="Zhang Z."/>
            <person name="Liang K."/>
            <person name="Li H."/>
            <person name="Wang T."/>
            <person name="Liu H."/>
            <person name="Zhang C."/>
            <person name="Li Z."/>
            <person name="Wang Q."/>
            <person name="Meng J."/>
        </authorList>
    </citation>
    <scope>NUCLEOTIDE SEQUENCE [LARGE SCALE GENOMIC DNA]</scope>
    <source>
        <strain evidence="1 2">WHSC-8</strain>
    </source>
</reference>
<name>A0A7U5HVM2_9SPHN</name>
<reference evidence="1 2" key="1">
    <citation type="journal article" date="2015" name="Int. J. Syst. Evol. Microbiol.">
        <title>Sphingomonas hengshuiensis sp. nov., isolated from lake wetland.</title>
        <authorList>
            <person name="Wei S."/>
            <person name="Wang T."/>
            <person name="Liu H."/>
            <person name="Zhang C."/>
            <person name="Guo J."/>
            <person name="Wang Q."/>
            <person name="Liang K."/>
            <person name="Zhang Z."/>
        </authorList>
    </citation>
    <scope>NUCLEOTIDE SEQUENCE [LARGE SCALE GENOMIC DNA]</scope>
    <source>
        <strain evidence="1 2">WHSC-8</strain>
    </source>
</reference>
<dbReference type="OrthoDB" id="7563998at2"/>
<evidence type="ECO:0000313" key="1">
    <source>
        <dbReference type="EMBL" id="AJP70729.1"/>
    </source>
</evidence>
<dbReference type="EMBL" id="CP010836">
    <property type="protein sequence ID" value="AJP70729.1"/>
    <property type="molecule type" value="Genomic_DNA"/>
</dbReference>
<sequence>MSIALFIAAMVVQDLNVSGGVQVSNVAQIGLATRHARCIVRRVGIAPEEDAARDAAIRTAVTDCRAYVESDHDAGRVKVGDRVVSAGWWKRMQRVFDAVESDVSNAIVSPKQYKVIWQLPDGGRVDVYNAPGPLTSVNLLVVPL</sequence>
<protein>
    <submittedName>
        <fullName evidence="1">Uncharacterized protein</fullName>
    </submittedName>
</protein>
<proteinExistence type="predicted"/>
<keyword evidence="2" id="KW-1185">Reference proteome</keyword>
<dbReference type="Proteomes" id="UP000032300">
    <property type="component" value="Chromosome"/>
</dbReference>
<evidence type="ECO:0000313" key="2">
    <source>
        <dbReference type="Proteomes" id="UP000032300"/>
    </source>
</evidence>
<gene>
    <name evidence="1" type="ORF">TS85_01155</name>
</gene>
<dbReference type="AlphaFoldDB" id="A0A7U5HVM2"/>
<organism evidence="1 2">
    <name type="scientific">Sphingomonas hengshuiensis</name>
    <dbReference type="NCBI Taxonomy" id="1609977"/>
    <lineage>
        <taxon>Bacteria</taxon>
        <taxon>Pseudomonadati</taxon>
        <taxon>Pseudomonadota</taxon>
        <taxon>Alphaproteobacteria</taxon>
        <taxon>Sphingomonadales</taxon>
        <taxon>Sphingomonadaceae</taxon>
        <taxon>Sphingomonas</taxon>
    </lineage>
</organism>
<accession>A0A7U5HVM2</accession>
<dbReference type="KEGG" id="sphi:TS85_01155"/>